<dbReference type="KEGG" id="fwa:DCMF_21245"/>
<reference evidence="1 2" key="1">
    <citation type="submission" date="2016-10" db="EMBL/GenBank/DDBJ databases">
        <title>Complete Genome Sequence of Peptococcaceae strain DCMF.</title>
        <authorList>
            <person name="Edwards R.J."/>
            <person name="Holland S.I."/>
            <person name="Deshpande N.P."/>
            <person name="Wong Y.K."/>
            <person name="Ertan H."/>
            <person name="Manefield M."/>
            <person name="Russell T.L."/>
            <person name="Lee M.J."/>
        </authorList>
    </citation>
    <scope>NUCLEOTIDE SEQUENCE [LARGE SCALE GENOMIC DNA]</scope>
    <source>
        <strain evidence="1 2">DCMF</strain>
    </source>
</reference>
<evidence type="ECO:0000313" key="2">
    <source>
        <dbReference type="Proteomes" id="UP000323521"/>
    </source>
</evidence>
<evidence type="ECO:0000313" key="1">
    <source>
        <dbReference type="EMBL" id="ATW26948.1"/>
    </source>
</evidence>
<accession>A0A3G1KWS6</accession>
<proteinExistence type="predicted"/>
<dbReference type="EMBL" id="CP017634">
    <property type="protein sequence ID" value="ATW26948.1"/>
    <property type="molecule type" value="Genomic_DNA"/>
</dbReference>
<protein>
    <submittedName>
        <fullName evidence="1">Uncharacterized protein</fullName>
    </submittedName>
</protein>
<dbReference type="Proteomes" id="UP000323521">
    <property type="component" value="Chromosome"/>
</dbReference>
<name>A0A3G1KWS6_FORW1</name>
<gene>
    <name evidence="1" type="ORF">DCMF_21245</name>
</gene>
<organism evidence="1 2">
    <name type="scientific">Formimonas warabiya</name>
    <dbReference type="NCBI Taxonomy" id="1761012"/>
    <lineage>
        <taxon>Bacteria</taxon>
        <taxon>Bacillati</taxon>
        <taxon>Bacillota</taxon>
        <taxon>Clostridia</taxon>
        <taxon>Eubacteriales</taxon>
        <taxon>Peptococcaceae</taxon>
        <taxon>Candidatus Formimonas</taxon>
    </lineage>
</organism>
<sequence>MGRKGEMEAIACRILNAYEDRCKDLEKLACEFKIMLEKSALKRGSRWVKDEEIVRQLAKILCEAEELLDDIEKERLEAAHVFDRMMAASKECK</sequence>
<keyword evidence="2" id="KW-1185">Reference proteome</keyword>
<dbReference type="RefSeq" id="WP_148136279.1">
    <property type="nucleotide sequence ID" value="NZ_CP017634.1"/>
</dbReference>
<dbReference type="AlphaFoldDB" id="A0A3G1KWS6"/>